<dbReference type="GO" id="GO:0009435">
    <property type="term" value="P:NAD+ biosynthetic process"/>
    <property type="evidence" value="ECO:0007669"/>
    <property type="project" value="UniProtKB-UniPathway"/>
</dbReference>
<dbReference type="EC" id="2.7.7.18" evidence="3"/>
<keyword evidence="7" id="KW-0547">Nucleotide-binding</keyword>
<evidence type="ECO:0000256" key="8">
    <source>
        <dbReference type="ARBA" id="ARBA00022840"/>
    </source>
</evidence>
<keyword evidence="9" id="KW-0520">NAD</keyword>
<evidence type="ECO:0000256" key="9">
    <source>
        <dbReference type="ARBA" id="ARBA00023027"/>
    </source>
</evidence>
<protein>
    <recommendedName>
        <fullName evidence="3">nicotinate-nucleotide adenylyltransferase</fullName>
        <ecNumber evidence="3">2.7.7.18</ecNumber>
    </recommendedName>
</protein>
<dbReference type="NCBIfam" id="NF000842">
    <property type="entry name" value="PRK00071.2-1"/>
    <property type="match status" value="1"/>
</dbReference>
<comment type="pathway">
    <text evidence="2">Cofactor biosynthesis; NAD(+) biosynthesis; deamido-NAD(+) from nicotinate D-ribonucleotide: step 1/1.</text>
</comment>
<dbReference type="PANTHER" id="PTHR39321:SF3">
    <property type="entry name" value="PHOSPHOPANTETHEINE ADENYLYLTRANSFERASE"/>
    <property type="match status" value="1"/>
</dbReference>
<comment type="function">
    <text evidence="1">Catalyzes the reversible adenylation of nicotinate mononucleotide (NaMN) to nicotinic acid adenine dinucleotide (NaAD).</text>
</comment>
<evidence type="ECO:0000256" key="2">
    <source>
        <dbReference type="ARBA" id="ARBA00005019"/>
    </source>
</evidence>
<evidence type="ECO:0000259" key="11">
    <source>
        <dbReference type="Pfam" id="PF01467"/>
    </source>
</evidence>
<dbReference type="GO" id="GO:0004515">
    <property type="term" value="F:nicotinate-nucleotide adenylyltransferase activity"/>
    <property type="evidence" value="ECO:0007669"/>
    <property type="project" value="UniProtKB-EC"/>
</dbReference>
<name>A0A524RKP4_9CHRO</name>
<dbReference type="EMBL" id="SRMO01000087">
    <property type="protein sequence ID" value="TGG90449.1"/>
    <property type="molecule type" value="Genomic_DNA"/>
</dbReference>
<dbReference type="Pfam" id="PF01467">
    <property type="entry name" value="CTP_transf_like"/>
    <property type="match status" value="1"/>
</dbReference>
<keyword evidence="6 12" id="KW-0548">Nucleotidyltransferase</keyword>
<dbReference type="CDD" id="cd02165">
    <property type="entry name" value="NMNAT"/>
    <property type="match status" value="1"/>
</dbReference>
<gene>
    <name evidence="12" type="ORF">ERJ67_10280</name>
</gene>
<evidence type="ECO:0000256" key="3">
    <source>
        <dbReference type="ARBA" id="ARBA00012389"/>
    </source>
</evidence>
<dbReference type="PANTHER" id="PTHR39321">
    <property type="entry name" value="NICOTINATE-NUCLEOTIDE ADENYLYLTRANSFERASE-RELATED"/>
    <property type="match status" value="1"/>
</dbReference>
<dbReference type="Gene3D" id="3.40.50.620">
    <property type="entry name" value="HUPs"/>
    <property type="match status" value="1"/>
</dbReference>
<accession>A0A524RKP4</accession>
<keyword evidence="5 12" id="KW-0808">Transferase</keyword>
<proteinExistence type="predicted"/>
<sequence length="198" mass="21292">MTPSGAATPRAALFGTSADPPTVAHQAVLAGLAERFPLVLTWASDNPVKRHRAPLAVRQALLAAVIEGLGRGRAVQLRQDFSSPRALQSVERAGLAFPAHQLVFVVGADLVPQIPGWWRVDALLRRCTLAVVPRLGWALPRDGLLPLQRLGARIEQLPLQIPAAASSALRRHPDPGLVPPHLLATLAEQRLYGFGRQV</sequence>
<evidence type="ECO:0000256" key="1">
    <source>
        <dbReference type="ARBA" id="ARBA00002324"/>
    </source>
</evidence>
<organism evidence="12 13">
    <name type="scientific">Aphanocapsa feldmannii 277cV</name>
    <dbReference type="NCBI Taxonomy" id="2507553"/>
    <lineage>
        <taxon>Bacteria</taxon>
        <taxon>Bacillati</taxon>
        <taxon>Cyanobacteriota</taxon>
        <taxon>Cyanophyceae</taxon>
        <taxon>Oscillatoriophycideae</taxon>
        <taxon>Chroococcales</taxon>
        <taxon>Microcystaceae</taxon>
        <taxon>Aphanocapsa</taxon>
    </lineage>
</organism>
<evidence type="ECO:0000256" key="6">
    <source>
        <dbReference type="ARBA" id="ARBA00022695"/>
    </source>
</evidence>
<evidence type="ECO:0000256" key="4">
    <source>
        <dbReference type="ARBA" id="ARBA00022642"/>
    </source>
</evidence>
<dbReference type="AlphaFoldDB" id="A0A524RKP4"/>
<feature type="domain" description="Cytidyltransferase-like" evidence="11">
    <location>
        <begin position="13"/>
        <end position="135"/>
    </location>
</feature>
<keyword evidence="8" id="KW-0067">ATP-binding</keyword>
<evidence type="ECO:0000256" key="7">
    <source>
        <dbReference type="ARBA" id="ARBA00022741"/>
    </source>
</evidence>
<evidence type="ECO:0000256" key="5">
    <source>
        <dbReference type="ARBA" id="ARBA00022679"/>
    </source>
</evidence>
<evidence type="ECO:0000313" key="13">
    <source>
        <dbReference type="Proteomes" id="UP000317990"/>
    </source>
</evidence>
<reference evidence="12 13" key="1">
    <citation type="journal article" date="2019" name="mSystems">
        <title>Life at home and on the roam: Genomic adaptions reflect the dual lifestyle of an intracellular, facultative symbiont.</title>
        <authorList>
            <person name="Burgsdorf I."/>
        </authorList>
    </citation>
    <scope>NUCLEOTIDE SEQUENCE [LARGE SCALE GENOMIC DNA]</scope>
    <source>
        <strain evidence="12">277cV</strain>
    </source>
</reference>
<comment type="catalytic activity">
    <reaction evidence="10">
        <text>nicotinate beta-D-ribonucleotide + ATP + H(+) = deamido-NAD(+) + diphosphate</text>
        <dbReference type="Rhea" id="RHEA:22860"/>
        <dbReference type="ChEBI" id="CHEBI:15378"/>
        <dbReference type="ChEBI" id="CHEBI:30616"/>
        <dbReference type="ChEBI" id="CHEBI:33019"/>
        <dbReference type="ChEBI" id="CHEBI:57502"/>
        <dbReference type="ChEBI" id="CHEBI:58437"/>
        <dbReference type="EC" id="2.7.7.18"/>
    </reaction>
</comment>
<dbReference type="InterPro" id="IPR005248">
    <property type="entry name" value="NadD/NMNAT"/>
</dbReference>
<dbReference type="UniPathway" id="UPA00253">
    <property type="reaction ID" value="UER00332"/>
</dbReference>
<evidence type="ECO:0000313" key="12">
    <source>
        <dbReference type="EMBL" id="TGG90449.1"/>
    </source>
</evidence>
<keyword evidence="4" id="KW-0662">Pyridine nucleotide biosynthesis</keyword>
<dbReference type="GO" id="GO:0005524">
    <property type="term" value="F:ATP binding"/>
    <property type="evidence" value="ECO:0007669"/>
    <property type="project" value="UniProtKB-KW"/>
</dbReference>
<dbReference type="SUPFAM" id="SSF52374">
    <property type="entry name" value="Nucleotidylyl transferase"/>
    <property type="match status" value="1"/>
</dbReference>
<comment type="caution">
    <text evidence="12">The sequence shown here is derived from an EMBL/GenBank/DDBJ whole genome shotgun (WGS) entry which is preliminary data.</text>
</comment>
<dbReference type="InterPro" id="IPR014729">
    <property type="entry name" value="Rossmann-like_a/b/a_fold"/>
</dbReference>
<dbReference type="Proteomes" id="UP000317990">
    <property type="component" value="Unassembled WGS sequence"/>
</dbReference>
<evidence type="ECO:0000256" key="10">
    <source>
        <dbReference type="ARBA" id="ARBA00048721"/>
    </source>
</evidence>
<dbReference type="InterPro" id="IPR004821">
    <property type="entry name" value="Cyt_trans-like"/>
</dbReference>